<reference evidence="1 2" key="1">
    <citation type="submission" date="2007-08" db="EMBL/GenBank/DDBJ databases">
        <title>Draft genome sequence of Clostridium leptum (DSM 753).</title>
        <authorList>
            <person name="Sudarsanam P."/>
            <person name="Ley R."/>
            <person name="Guruge J."/>
            <person name="Turnbaugh P.J."/>
            <person name="Mahowald M."/>
            <person name="Liep D."/>
            <person name="Gordon J."/>
        </authorList>
    </citation>
    <scope>NUCLEOTIDE SEQUENCE [LARGE SCALE GENOMIC DNA]</scope>
    <source>
        <strain evidence="1 2">DSM 753</strain>
    </source>
</reference>
<organism evidence="1 2">
    <name type="scientific">[Clostridium] leptum DSM 753</name>
    <dbReference type="NCBI Taxonomy" id="428125"/>
    <lineage>
        <taxon>Bacteria</taxon>
        <taxon>Bacillati</taxon>
        <taxon>Bacillota</taxon>
        <taxon>Clostridia</taxon>
        <taxon>Eubacteriales</taxon>
        <taxon>Oscillospiraceae</taxon>
        <taxon>Oscillospiraceae incertae sedis</taxon>
    </lineage>
</organism>
<dbReference type="HOGENOM" id="CLU_128089_0_0_9"/>
<gene>
    <name evidence="1" type="ORF">CLOLEP_03511</name>
</gene>
<evidence type="ECO:0000313" key="2">
    <source>
        <dbReference type="Proteomes" id="UP000003490"/>
    </source>
</evidence>
<comment type="caution">
    <text evidence="1">The sequence shown here is derived from an EMBL/GenBank/DDBJ whole genome shotgun (WGS) entry which is preliminary data.</text>
</comment>
<dbReference type="AlphaFoldDB" id="A7VY35"/>
<accession>A7VY35</accession>
<dbReference type="eggNOG" id="COG1595">
    <property type="taxonomic scope" value="Bacteria"/>
</dbReference>
<proteinExistence type="predicted"/>
<protein>
    <submittedName>
        <fullName evidence="1">RNA polymerase sigma factor, sigma-70 family</fullName>
    </submittedName>
</protein>
<sequence length="176" mass="21156">MLNMNLLELLTHAQAHDEDAILYLFQKFKSLILKYAYILEYEDAKSELELFFLELILKMPLKNFGGKDSNFRILAYIKQSMQRHYIYLSKQKSNYQIHNLFLEELPTKEHSDSTESIIVIREFVQHQSPINRKIILYRYLGYSNAEIGNRFHLSRQSINRHIQKIKVDFINWQKQN</sequence>
<name>A7VY35_9FIRM</name>
<reference evidence="1 2" key="2">
    <citation type="submission" date="2007-08" db="EMBL/GenBank/DDBJ databases">
        <authorList>
            <person name="Fulton L."/>
            <person name="Clifton S."/>
            <person name="Fulton B."/>
            <person name="Xu J."/>
            <person name="Minx P."/>
            <person name="Pepin K.H."/>
            <person name="Johnson M."/>
            <person name="Thiruvilangam P."/>
            <person name="Bhonagiri V."/>
            <person name="Nash W.E."/>
            <person name="Wang C."/>
            <person name="Mardis E.R."/>
            <person name="Wilson R.K."/>
        </authorList>
    </citation>
    <scope>NUCLEOTIDE SEQUENCE [LARGE SCALE GENOMIC DNA]</scope>
    <source>
        <strain evidence="1 2">DSM 753</strain>
    </source>
</reference>
<dbReference type="Proteomes" id="UP000003490">
    <property type="component" value="Unassembled WGS sequence"/>
</dbReference>
<dbReference type="EMBL" id="ABCB02000021">
    <property type="protein sequence ID" value="EDO59463.1"/>
    <property type="molecule type" value="Genomic_DNA"/>
</dbReference>
<evidence type="ECO:0000313" key="1">
    <source>
        <dbReference type="EMBL" id="EDO59463.1"/>
    </source>
</evidence>